<organism evidence="1 2">
    <name type="scientific">Hydrobacter penzbergensis</name>
    <dbReference type="NCBI Taxonomy" id="1235997"/>
    <lineage>
        <taxon>Bacteria</taxon>
        <taxon>Pseudomonadati</taxon>
        <taxon>Bacteroidota</taxon>
        <taxon>Chitinophagia</taxon>
        <taxon>Chitinophagales</taxon>
        <taxon>Chitinophagaceae</taxon>
        <taxon>Hydrobacter</taxon>
    </lineage>
</organism>
<evidence type="ECO:0000313" key="2">
    <source>
        <dbReference type="Proteomes" id="UP000198711"/>
    </source>
</evidence>
<protein>
    <submittedName>
        <fullName evidence="1">Uncharacterized protein</fullName>
    </submittedName>
</protein>
<proteinExistence type="predicted"/>
<name>A0A8X8IH74_9BACT</name>
<accession>A0A8X8IH74</accession>
<gene>
    <name evidence="1" type="ORF">SAMN05444410_11344</name>
</gene>
<dbReference type="Proteomes" id="UP000198711">
    <property type="component" value="Unassembled WGS sequence"/>
</dbReference>
<dbReference type="RefSeq" id="WP_092725397.1">
    <property type="nucleotide sequence ID" value="NZ_FNNO01000013.1"/>
</dbReference>
<keyword evidence="2" id="KW-1185">Reference proteome</keyword>
<dbReference type="EMBL" id="FNNO01000013">
    <property type="protein sequence ID" value="SDX31848.1"/>
    <property type="molecule type" value="Genomic_DNA"/>
</dbReference>
<dbReference type="AlphaFoldDB" id="A0A8X8IH74"/>
<comment type="caution">
    <text evidence="1">The sequence shown here is derived from an EMBL/GenBank/DDBJ whole genome shotgun (WGS) entry which is preliminary data.</text>
</comment>
<evidence type="ECO:0000313" key="1">
    <source>
        <dbReference type="EMBL" id="SDX31848.1"/>
    </source>
</evidence>
<sequence length="379" mass="43424">MFLQATAAGQDSLFVQKLLQRIEQLQVKENGIFPGGSFPSYRLYAWNKDRYKADVNPFFTGLIAMTLRDIKPWLDTTQQRIAGRIIDRTIPAYAKFRNRSGRPTYNFWPTDTPAIFPHSGWINHFNKSQALPDDLDDTGIILLAMGAADSTVKQVHQLMQSFTNNDAGKVKNTFKAYRNMGAYSTWFGKKMPVDFDICVLSNVLYMMQSYNISWTAADSASLDLIVRILKDRQHLDAASYVAPHYRKLSIILYHLSRLMSVKPIPALEQYKPQLVADAQKELATNQQFLEQILLSTALMRWGVQPPEITLPLNGTLNELAEDESFSFFIANIASMFPDLLKRWAGASGITRFYYYCPAYNDLLLLENLVWRKRMDLHLH</sequence>
<reference evidence="1 2" key="1">
    <citation type="submission" date="2016-10" db="EMBL/GenBank/DDBJ databases">
        <authorList>
            <person name="Varghese N."/>
            <person name="Submissions S."/>
        </authorList>
    </citation>
    <scope>NUCLEOTIDE SEQUENCE [LARGE SCALE GENOMIC DNA]</scope>
    <source>
        <strain evidence="1 2">DSM 25353</strain>
    </source>
</reference>